<name>A0A834WWZ4_9FABA</name>
<sequence length="54" mass="6071">MGYPLWLILGLGVEEDGNDQMRAVLALEKILEWALHLLGRGRERDSLKGSSLCF</sequence>
<organism evidence="1 2">
    <name type="scientific">Senna tora</name>
    <dbReference type="NCBI Taxonomy" id="362788"/>
    <lineage>
        <taxon>Eukaryota</taxon>
        <taxon>Viridiplantae</taxon>
        <taxon>Streptophyta</taxon>
        <taxon>Embryophyta</taxon>
        <taxon>Tracheophyta</taxon>
        <taxon>Spermatophyta</taxon>
        <taxon>Magnoliopsida</taxon>
        <taxon>eudicotyledons</taxon>
        <taxon>Gunneridae</taxon>
        <taxon>Pentapetalae</taxon>
        <taxon>rosids</taxon>
        <taxon>fabids</taxon>
        <taxon>Fabales</taxon>
        <taxon>Fabaceae</taxon>
        <taxon>Caesalpinioideae</taxon>
        <taxon>Cassia clade</taxon>
        <taxon>Senna</taxon>
    </lineage>
</organism>
<dbReference type="AlphaFoldDB" id="A0A834WWZ4"/>
<accession>A0A834WWZ4</accession>
<comment type="caution">
    <text evidence="1">The sequence shown here is derived from an EMBL/GenBank/DDBJ whole genome shotgun (WGS) entry which is preliminary data.</text>
</comment>
<keyword evidence="2" id="KW-1185">Reference proteome</keyword>
<proteinExistence type="predicted"/>
<dbReference type="Proteomes" id="UP000634136">
    <property type="component" value="Unassembled WGS sequence"/>
</dbReference>
<evidence type="ECO:0000313" key="1">
    <source>
        <dbReference type="EMBL" id="KAF7833458.1"/>
    </source>
</evidence>
<protein>
    <submittedName>
        <fullName evidence="1">Uncharacterized protein</fullName>
    </submittedName>
</protein>
<evidence type="ECO:0000313" key="2">
    <source>
        <dbReference type="Proteomes" id="UP000634136"/>
    </source>
</evidence>
<reference evidence="1" key="1">
    <citation type="submission" date="2020-09" db="EMBL/GenBank/DDBJ databases">
        <title>Genome-Enabled Discovery of Anthraquinone Biosynthesis in Senna tora.</title>
        <authorList>
            <person name="Kang S.-H."/>
            <person name="Pandey R.P."/>
            <person name="Lee C.-M."/>
            <person name="Sim J.-S."/>
            <person name="Jeong J.-T."/>
            <person name="Choi B.-S."/>
            <person name="Jung M."/>
            <person name="Ginzburg D."/>
            <person name="Zhao K."/>
            <person name="Won S.Y."/>
            <person name="Oh T.-J."/>
            <person name="Yu Y."/>
            <person name="Kim N.-H."/>
            <person name="Lee O.R."/>
            <person name="Lee T.-H."/>
            <person name="Bashyal P."/>
            <person name="Kim T.-S."/>
            <person name="Lee W.-H."/>
            <person name="Kawkins C."/>
            <person name="Kim C.-K."/>
            <person name="Kim J.S."/>
            <person name="Ahn B.O."/>
            <person name="Rhee S.Y."/>
            <person name="Sohng J.K."/>
        </authorList>
    </citation>
    <scope>NUCLEOTIDE SEQUENCE</scope>
    <source>
        <tissue evidence="1">Leaf</tissue>
    </source>
</reference>
<gene>
    <name evidence="1" type="ORF">G2W53_015791</name>
</gene>
<dbReference type="EMBL" id="JAAIUW010000005">
    <property type="protein sequence ID" value="KAF7833458.1"/>
    <property type="molecule type" value="Genomic_DNA"/>
</dbReference>